<evidence type="ECO:0000313" key="2">
    <source>
        <dbReference type="Proteomes" id="UP001056120"/>
    </source>
</evidence>
<evidence type="ECO:0000313" key="1">
    <source>
        <dbReference type="EMBL" id="KAI3814764.1"/>
    </source>
</evidence>
<protein>
    <submittedName>
        <fullName evidence="1">Uncharacterized protein</fullName>
    </submittedName>
</protein>
<accession>A0ACB9J2M7</accession>
<gene>
    <name evidence="1" type="ORF">L1987_14408</name>
</gene>
<reference evidence="1 2" key="2">
    <citation type="journal article" date="2022" name="Mol. Ecol. Resour.">
        <title>The genomes of chicory, endive, great burdock and yacon provide insights into Asteraceae paleo-polyploidization history and plant inulin production.</title>
        <authorList>
            <person name="Fan W."/>
            <person name="Wang S."/>
            <person name="Wang H."/>
            <person name="Wang A."/>
            <person name="Jiang F."/>
            <person name="Liu H."/>
            <person name="Zhao H."/>
            <person name="Xu D."/>
            <person name="Zhang Y."/>
        </authorList>
    </citation>
    <scope>NUCLEOTIDE SEQUENCE [LARGE SCALE GENOMIC DNA]</scope>
    <source>
        <strain evidence="2">cv. Yunnan</strain>
        <tissue evidence="1">Leaves</tissue>
    </source>
</reference>
<comment type="caution">
    <text evidence="1">The sequence shown here is derived from an EMBL/GenBank/DDBJ whole genome shotgun (WGS) entry which is preliminary data.</text>
</comment>
<dbReference type="EMBL" id="CM042022">
    <property type="protein sequence ID" value="KAI3814764.1"/>
    <property type="molecule type" value="Genomic_DNA"/>
</dbReference>
<dbReference type="Proteomes" id="UP001056120">
    <property type="component" value="Linkage Group LG05"/>
</dbReference>
<proteinExistence type="predicted"/>
<keyword evidence="2" id="KW-1185">Reference proteome</keyword>
<reference evidence="2" key="1">
    <citation type="journal article" date="2022" name="Mol. Ecol. Resour.">
        <title>The genomes of chicory, endive, great burdock and yacon provide insights into Asteraceae palaeo-polyploidization history and plant inulin production.</title>
        <authorList>
            <person name="Fan W."/>
            <person name="Wang S."/>
            <person name="Wang H."/>
            <person name="Wang A."/>
            <person name="Jiang F."/>
            <person name="Liu H."/>
            <person name="Zhao H."/>
            <person name="Xu D."/>
            <person name="Zhang Y."/>
        </authorList>
    </citation>
    <scope>NUCLEOTIDE SEQUENCE [LARGE SCALE GENOMIC DNA]</scope>
    <source>
        <strain evidence="2">cv. Yunnan</strain>
    </source>
</reference>
<organism evidence="1 2">
    <name type="scientific">Smallanthus sonchifolius</name>
    <dbReference type="NCBI Taxonomy" id="185202"/>
    <lineage>
        <taxon>Eukaryota</taxon>
        <taxon>Viridiplantae</taxon>
        <taxon>Streptophyta</taxon>
        <taxon>Embryophyta</taxon>
        <taxon>Tracheophyta</taxon>
        <taxon>Spermatophyta</taxon>
        <taxon>Magnoliopsida</taxon>
        <taxon>eudicotyledons</taxon>
        <taxon>Gunneridae</taxon>
        <taxon>Pentapetalae</taxon>
        <taxon>asterids</taxon>
        <taxon>campanulids</taxon>
        <taxon>Asterales</taxon>
        <taxon>Asteraceae</taxon>
        <taxon>Asteroideae</taxon>
        <taxon>Heliantheae alliance</taxon>
        <taxon>Millerieae</taxon>
        <taxon>Smallanthus</taxon>
    </lineage>
</organism>
<sequence>MRAVDRTLDEEEYSLARWALNSIKDGRLKHIVDPDIRNEIYPKCLKGFVQIVERCLDNNQEHRPTMDEVVSTLESLLSLQQKTNDLLQAAGKTKFSTTVNKFSMAAIDNNSGMEFAFRMPGKRKLLMLREKKSSNKMALYHLQIFR</sequence>
<name>A0ACB9J2M7_9ASTR</name>